<reference evidence="7 8" key="1">
    <citation type="submission" date="2019-03" db="EMBL/GenBank/DDBJ databases">
        <title>Genomic Encyclopedia of Type Strains, Phase IV (KMG-IV): sequencing the most valuable type-strain genomes for metagenomic binning, comparative biology and taxonomic classification.</title>
        <authorList>
            <person name="Goeker M."/>
        </authorList>
    </citation>
    <scope>NUCLEOTIDE SEQUENCE [LARGE SCALE GENOMIC DNA]</scope>
    <source>
        <strain evidence="7 8">DSM 1709</strain>
    </source>
</reference>
<dbReference type="AlphaFoldDB" id="A0A4R2M1K0"/>
<feature type="domain" description="HTH tetR-type" evidence="6">
    <location>
        <begin position="230"/>
        <end position="290"/>
    </location>
</feature>
<dbReference type="InterPro" id="IPR009057">
    <property type="entry name" value="Homeodomain-like_sf"/>
</dbReference>
<name>A0A4R2M1K0_RUBGE</name>
<dbReference type="PROSITE" id="PS50977">
    <property type="entry name" value="HTH_TETR_2"/>
    <property type="match status" value="2"/>
</dbReference>
<protein>
    <submittedName>
        <fullName evidence="7">TetR family transcriptional regulator</fullName>
    </submittedName>
</protein>
<keyword evidence="2 4" id="KW-0238">DNA-binding</keyword>
<dbReference type="Gene3D" id="1.10.357.10">
    <property type="entry name" value="Tetracycline Repressor, domain 2"/>
    <property type="match status" value="2"/>
</dbReference>
<dbReference type="GO" id="GO:0000976">
    <property type="term" value="F:transcription cis-regulatory region binding"/>
    <property type="evidence" value="ECO:0007669"/>
    <property type="project" value="TreeGrafter"/>
</dbReference>
<evidence type="ECO:0000256" key="1">
    <source>
        <dbReference type="ARBA" id="ARBA00023015"/>
    </source>
</evidence>
<dbReference type="GeneID" id="99685371"/>
<feature type="region of interest" description="Disordered" evidence="5">
    <location>
        <begin position="1"/>
        <end position="21"/>
    </location>
</feature>
<dbReference type="InterPro" id="IPR001647">
    <property type="entry name" value="HTH_TetR"/>
</dbReference>
<dbReference type="InterPro" id="IPR036271">
    <property type="entry name" value="Tet_transcr_reg_TetR-rel_C_sf"/>
</dbReference>
<dbReference type="EMBL" id="SLXD01000014">
    <property type="protein sequence ID" value="TCO99869.1"/>
    <property type="molecule type" value="Genomic_DNA"/>
</dbReference>
<feature type="DNA-binding region" description="H-T-H motif" evidence="4">
    <location>
        <begin position="44"/>
        <end position="63"/>
    </location>
</feature>
<dbReference type="InterPro" id="IPR050109">
    <property type="entry name" value="HTH-type_TetR-like_transc_reg"/>
</dbReference>
<feature type="compositionally biased region" description="Low complexity" evidence="5">
    <location>
        <begin position="1"/>
        <end position="18"/>
    </location>
</feature>
<dbReference type="PANTHER" id="PTHR30055:SF234">
    <property type="entry name" value="HTH-TYPE TRANSCRIPTIONAL REGULATOR BETI"/>
    <property type="match status" value="1"/>
</dbReference>
<dbReference type="OrthoDB" id="9798857at2"/>
<evidence type="ECO:0000256" key="2">
    <source>
        <dbReference type="ARBA" id="ARBA00023125"/>
    </source>
</evidence>
<dbReference type="Proteomes" id="UP000295106">
    <property type="component" value="Unassembled WGS sequence"/>
</dbReference>
<dbReference type="SUPFAM" id="SSF48498">
    <property type="entry name" value="Tetracyclin repressor-like, C-terminal domain"/>
    <property type="match status" value="1"/>
</dbReference>
<dbReference type="PANTHER" id="PTHR30055">
    <property type="entry name" value="HTH-TYPE TRANSCRIPTIONAL REGULATOR RUTR"/>
    <property type="match status" value="1"/>
</dbReference>
<dbReference type="RefSeq" id="WP_132649175.1">
    <property type="nucleotide sequence ID" value="NZ_CP181386.1"/>
</dbReference>
<gene>
    <name evidence="7" type="ORF">EV684_114166</name>
</gene>
<dbReference type="GO" id="GO:0003700">
    <property type="term" value="F:DNA-binding transcription factor activity"/>
    <property type="evidence" value="ECO:0007669"/>
    <property type="project" value="TreeGrafter"/>
</dbReference>
<comment type="caution">
    <text evidence="7">The sequence shown here is derived from an EMBL/GenBank/DDBJ whole genome shotgun (WGS) entry which is preliminary data.</text>
</comment>
<evidence type="ECO:0000259" key="6">
    <source>
        <dbReference type="PROSITE" id="PS50977"/>
    </source>
</evidence>
<dbReference type="Pfam" id="PF00440">
    <property type="entry name" value="TetR_N"/>
    <property type="match status" value="2"/>
</dbReference>
<evidence type="ECO:0000313" key="8">
    <source>
        <dbReference type="Proteomes" id="UP000295106"/>
    </source>
</evidence>
<proteinExistence type="predicted"/>
<evidence type="ECO:0000256" key="4">
    <source>
        <dbReference type="PROSITE-ProRule" id="PRU00335"/>
    </source>
</evidence>
<feature type="DNA-binding region" description="H-T-H motif" evidence="4">
    <location>
        <begin position="253"/>
        <end position="272"/>
    </location>
</feature>
<keyword evidence="1" id="KW-0805">Transcription regulation</keyword>
<evidence type="ECO:0000313" key="7">
    <source>
        <dbReference type="EMBL" id="TCO99869.1"/>
    </source>
</evidence>
<evidence type="ECO:0000256" key="5">
    <source>
        <dbReference type="SAM" id="MobiDB-lite"/>
    </source>
</evidence>
<feature type="domain" description="HTH tetR-type" evidence="6">
    <location>
        <begin position="21"/>
        <end position="81"/>
    </location>
</feature>
<dbReference type="SUPFAM" id="SSF46689">
    <property type="entry name" value="Homeodomain-like"/>
    <property type="match status" value="2"/>
</dbReference>
<organism evidence="7 8">
    <name type="scientific">Rubrivivax gelatinosus</name>
    <name type="common">Rhodocyclus gelatinosus</name>
    <name type="synonym">Rhodopseudomonas gelatinosa</name>
    <dbReference type="NCBI Taxonomy" id="28068"/>
    <lineage>
        <taxon>Bacteria</taxon>
        <taxon>Pseudomonadati</taxon>
        <taxon>Pseudomonadota</taxon>
        <taxon>Betaproteobacteria</taxon>
        <taxon>Burkholderiales</taxon>
        <taxon>Sphaerotilaceae</taxon>
        <taxon>Rubrivivax</taxon>
    </lineage>
</organism>
<evidence type="ECO:0000256" key="3">
    <source>
        <dbReference type="ARBA" id="ARBA00023163"/>
    </source>
</evidence>
<accession>A0A4R2M1K0</accession>
<dbReference type="Gene3D" id="1.10.10.60">
    <property type="entry name" value="Homeodomain-like"/>
    <property type="match status" value="2"/>
</dbReference>
<sequence length="419" mass="44937">MPGTTASTPPDAASAHAPHGTRRREALLDAAARRFNEQGLRGATLADIAGAVGLATNSLTHYFRRKEELAAACLLRAIAAVDELAAEAAAEPALQARLRRFFCGFAARLAEVHAGRRPDLVAFNDVRALPESQAEPVFAAYNTMYRRVRALLDAEDAPRLSRAERNARGHVVLSVANWLRSWIVRHELECYERAAARVAELLVHGLAAPGSRWAQVAERPAIVLAPPADDAAAEAFLQAATALVNEQGYRGASVERIAARLHLSKGAFYHRHDTKHDLISACFDRSFELQRAALRAAEAAPGSGWQRAGAAARAMARFQLSAQGPLLRASATSALPDAAERERVQRTGERLAARCAELLLAGMVDGSIRPLDPALAAEMVLAVVNAGAELPLWVPEAGAEDVERLMLQPLFEGLLAPPA</sequence>
<keyword evidence="3" id="KW-0804">Transcription</keyword>
<dbReference type="PRINTS" id="PR00455">
    <property type="entry name" value="HTHTETR"/>
</dbReference>